<evidence type="ECO:0000256" key="3">
    <source>
        <dbReference type="ARBA" id="ARBA00023082"/>
    </source>
</evidence>
<dbReference type="EMBL" id="JACIIZ010000002">
    <property type="protein sequence ID" value="MBB6250209.1"/>
    <property type="molecule type" value="Genomic_DNA"/>
</dbReference>
<dbReference type="GO" id="GO:0006352">
    <property type="term" value="P:DNA-templated transcription initiation"/>
    <property type="evidence" value="ECO:0007669"/>
    <property type="project" value="InterPro"/>
</dbReference>
<dbReference type="PANTHER" id="PTHR43133:SF62">
    <property type="entry name" value="RNA POLYMERASE SIGMA FACTOR SIGZ"/>
    <property type="match status" value="1"/>
</dbReference>
<sequence>MTSLEVLMGRVAQGDQGALRQIYEREAARLHGVALRIVRRPEVAADALHDAFLQIWRNAGAFSTGMGSAAAWMTSIVRYRALDAARRMGRESLTDTIPDAADDAPDPLRALEDARDAAGVTRCLHRLDEKSRRAIVLAFVEGLSHGQVAERLATPLGTVKSWIRRGLSSLKECLAA</sequence>
<dbReference type="InterPro" id="IPR013324">
    <property type="entry name" value="RNA_pol_sigma_r3/r4-like"/>
</dbReference>
<dbReference type="NCBIfam" id="TIGR02937">
    <property type="entry name" value="sigma70-ECF"/>
    <property type="match status" value="1"/>
</dbReference>
<feature type="domain" description="RNA polymerase sigma-70 region 2" evidence="5">
    <location>
        <begin position="22"/>
        <end position="90"/>
    </location>
</feature>
<dbReference type="SUPFAM" id="SSF88659">
    <property type="entry name" value="Sigma3 and sigma4 domains of RNA polymerase sigma factors"/>
    <property type="match status" value="1"/>
</dbReference>
<evidence type="ECO:0000259" key="6">
    <source>
        <dbReference type="Pfam" id="PF08281"/>
    </source>
</evidence>
<feature type="domain" description="RNA polymerase sigma factor 70 region 4 type 2" evidence="6">
    <location>
        <begin position="120"/>
        <end position="169"/>
    </location>
</feature>
<accession>A0A7X0AWZ7</accession>
<evidence type="ECO:0000259" key="5">
    <source>
        <dbReference type="Pfam" id="PF04542"/>
    </source>
</evidence>
<proteinExistence type="inferred from homology"/>
<evidence type="ECO:0000313" key="8">
    <source>
        <dbReference type="Proteomes" id="UP000539175"/>
    </source>
</evidence>
<dbReference type="Proteomes" id="UP000539175">
    <property type="component" value="Unassembled WGS sequence"/>
</dbReference>
<comment type="caution">
    <text evidence="7">The sequence shown here is derived from an EMBL/GenBank/DDBJ whole genome shotgun (WGS) entry which is preliminary data.</text>
</comment>
<organism evidence="7 8">
    <name type="scientific">Nitrospirillum iridis</name>
    <dbReference type="NCBI Taxonomy" id="765888"/>
    <lineage>
        <taxon>Bacteria</taxon>
        <taxon>Pseudomonadati</taxon>
        <taxon>Pseudomonadota</taxon>
        <taxon>Alphaproteobacteria</taxon>
        <taxon>Rhodospirillales</taxon>
        <taxon>Azospirillaceae</taxon>
        <taxon>Nitrospirillum</taxon>
    </lineage>
</organism>
<dbReference type="CDD" id="cd06171">
    <property type="entry name" value="Sigma70_r4"/>
    <property type="match status" value="1"/>
</dbReference>
<reference evidence="7 8" key="1">
    <citation type="submission" date="2020-08" db="EMBL/GenBank/DDBJ databases">
        <title>Genomic Encyclopedia of Type Strains, Phase IV (KMG-IV): sequencing the most valuable type-strain genomes for metagenomic binning, comparative biology and taxonomic classification.</title>
        <authorList>
            <person name="Goeker M."/>
        </authorList>
    </citation>
    <scope>NUCLEOTIDE SEQUENCE [LARGE SCALE GENOMIC DNA]</scope>
    <source>
        <strain evidence="7 8">DSM 22198</strain>
    </source>
</reference>
<dbReference type="InterPro" id="IPR007627">
    <property type="entry name" value="RNA_pol_sigma70_r2"/>
</dbReference>
<evidence type="ECO:0000313" key="7">
    <source>
        <dbReference type="EMBL" id="MBB6250209.1"/>
    </source>
</evidence>
<dbReference type="SUPFAM" id="SSF88946">
    <property type="entry name" value="Sigma2 domain of RNA polymerase sigma factors"/>
    <property type="match status" value="1"/>
</dbReference>
<dbReference type="InterPro" id="IPR013325">
    <property type="entry name" value="RNA_pol_sigma_r2"/>
</dbReference>
<evidence type="ECO:0000256" key="4">
    <source>
        <dbReference type="ARBA" id="ARBA00023163"/>
    </source>
</evidence>
<dbReference type="InterPro" id="IPR014284">
    <property type="entry name" value="RNA_pol_sigma-70_dom"/>
</dbReference>
<protein>
    <submittedName>
        <fullName evidence="7">RNA polymerase sigma-70 factor (ECF subfamily)</fullName>
    </submittedName>
</protein>
<keyword evidence="4" id="KW-0804">Transcription</keyword>
<evidence type="ECO:0000256" key="1">
    <source>
        <dbReference type="ARBA" id="ARBA00010641"/>
    </source>
</evidence>
<dbReference type="InterPro" id="IPR013249">
    <property type="entry name" value="RNA_pol_sigma70_r4_t2"/>
</dbReference>
<keyword evidence="3" id="KW-0731">Sigma factor</keyword>
<gene>
    <name evidence="7" type="ORF">FHS74_000750</name>
</gene>
<keyword evidence="8" id="KW-1185">Reference proteome</keyword>
<evidence type="ECO:0000256" key="2">
    <source>
        <dbReference type="ARBA" id="ARBA00023015"/>
    </source>
</evidence>
<dbReference type="GO" id="GO:0016987">
    <property type="term" value="F:sigma factor activity"/>
    <property type="evidence" value="ECO:0007669"/>
    <property type="project" value="UniProtKB-KW"/>
</dbReference>
<dbReference type="Pfam" id="PF04542">
    <property type="entry name" value="Sigma70_r2"/>
    <property type="match status" value="1"/>
</dbReference>
<keyword evidence="2" id="KW-0805">Transcription regulation</keyword>
<dbReference type="InterPro" id="IPR039425">
    <property type="entry name" value="RNA_pol_sigma-70-like"/>
</dbReference>
<dbReference type="Gene3D" id="1.10.10.10">
    <property type="entry name" value="Winged helix-like DNA-binding domain superfamily/Winged helix DNA-binding domain"/>
    <property type="match status" value="1"/>
</dbReference>
<name>A0A7X0AWZ7_9PROT</name>
<dbReference type="Pfam" id="PF08281">
    <property type="entry name" value="Sigma70_r4_2"/>
    <property type="match status" value="1"/>
</dbReference>
<dbReference type="AlphaFoldDB" id="A0A7X0AWZ7"/>
<dbReference type="Gene3D" id="1.10.1740.10">
    <property type="match status" value="1"/>
</dbReference>
<dbReference type="PANTHER" id="PTHR43133">
    <property type="entry name" value="RNA POLYMERASE ECF-TYPE SIGMA FACTO"/>
    <property type="match status" value="1"/>
</dbReference>
<comment type="similarity">
    <text evidence="1">Belongs to the sigma-70 factor family. ECF subfamily.</text>
</comment>
<dbReference type="InterPro" id="IPR036388">
    <property type="entry name" value="WH-like_DNA-bd_sf"/>
</dbReference>
<dbReference type="GO" id="GO:0003677">
    <property type="term" value="F:DNA binding"/>
    <property type="evidence" value="ECO:0007669"/>
    <property type="project" value="InterPro"/>
</dbReference>